<reference evidence="1 2" key="1">
    <citation type="journal article" date="2014" name="Int. J. Syst. Evol. Microbiol.">
        <title>Complete genome sequence of Corynebacterium casei LMG S-19264T (=DSM 44701T), isolated from a smear-ripened cheese.</title>
        <authorList>
            <consortium name="US DOE Joint Genome Institute (JGI-PGF)"/>
            <person name="Walter F."/>
            <person name="Albersmeier A."/>
            <person name="Kalinowski J."/>
            <person name="Ruckert C."/>
        </authorList>
    </citation>
    <scope>NUCLEOTIDE SEQUENCE [LARGE SCALE GENOMIC DNA]</scope>
    <source>
        <strain evidence="1 2">CGMCC 4.7111</strain>
    </source>
</reference>
<gene>
    <name evidence="1" type="ORF">GCM10011579_033440</name>
</gene>
<dbReference type="Proteomes" id="UP000600365">
    <property type="component" value="Unassembled WGS sequence"/>
</dbReference>
<comment type="caution">
    <text evidence="1">The sequence shown here is derived from an EMBL/GenBank/DDBJ whole genome shotgun (WGS) entry which is preliminary data.</text>
</comment>
<proteinExistence type="predicted"/>
<organism evidence="1 2">
    <name type="scientific">Streptomyces albiflavescens</name>
    <dbReference type="NCBI Taxonomy" id="1623582"/>
    <lineage>
        <taxon>Bacteria</taxon>
        <taxon>Bacillati</taxon>
        <taxon>Actinomycetota</taxon>
        <taxon>Actinomycetes</taxon>
        <taxon>Kitasatosporales</taxon>
        <taxon>Streptomycetaceae</taxon>
        <taxon>Streptomyces</taxon>
    </lineage>
</organism>
<evidence type="ECO:0000313" key="1">
    <source>
        <dbReference type="EMBL" id="GGN64243.1"/>
    </source>
</evidence>
<dbReference type="EMBL" id="BMMM01000005">
    <property type="protein sequence ID" value="GGN64243.1"/>
    <property type="molecule type" value="Genomic_DNA"/>
</dbReference>
<dbReference type="AlphaFoldDB" id="A0A917Y1V3"/>
<sequence length="87" mass="8681">MAVTGAAAEGRKLSAGWGPAGLCTGRADVSGEPTALTGRAGGAGVCGSAADRREGRCDWRDLAGIWRVAAGAGAWWAGASPGRRRGR</sequence>
<protein>
    <submittedName>
        <fullName evidence="1">Uncharacterized protein</fullName>
    </submittedName>
</protein>
<evidence type="ECO:0000313" key="2">
    <source>
        <dbReference type="Proteomes" id="UP000600365"/>
    </source>
</evidence>
<name>A0A917Y1V3_9ACTN</name>
<keyword evidence="2" id="KW-1185">Reference proteome</keyword>
<accession>A0A917Y1V3</accession>